<gene>
    <name evidence="1" type="ORF">RDB_LOCUS172632</name>
</gene>
<dbReference type="EMBL" id="CAJNJQ010006240">
    <property type="protein sequence ID" value="CAE7224543.1"/>
    <property type="molecule type" value="Genomic_DNA"/>
</dbReference>
<evidence type="ECO:0000313" key="2">
    <source>
        <dbReference type="Proteomes" id="UP000663827"/>
    </source>
</evidence>
<dbReference type="SUPFAM" id="SSF52047">
    <property type="entry name" value="RNI-like"/>
    <property type="match status" value="1"/>
</dbReference>
<evidence type="ECO:0000313" key="1">
    <source>
        <dbReference type="EMBL" id="CAE7224543.1"/>
    </source>
</evidence>
<protein>
    <submittedName>
        <fullName evidence="1">Uncharacterized protein</fullName>
    </submittedName>
</protein>
<accession>A0A8H3I247</accession>
<proteinExistence type="predicted"/>
<reference evidence="1" key="1">
    <citation type="submission" date="2021-01" db="EMBL/GenBank/DDBJ databases">
        <authorList>
            <person name="Kaushik A."/>
        </authorList>
    </citation>
    <scope>NUCLEOTIDE SEQUENCE</scope>
    <source>
        <strain evidence="1">AG5</strain>
    </source>
</reference>
<dbReference type="Proteomes" id="UP000663827">
    <property type="component" value="Unassembled WGS sequence"/>
</dbReference>
<organism evidence="1 2">
    <name type="scientific">Rhizoctonia solani</name>
    <dbReference type="NCBI Taxonomy" id="456999"/>
    <lineage>
        <taxon>Eukaryota</taxon>
        <taxon>Fungi</taxon>
        <taxon>Dikarya</taxon>
        <taxon>Basidiomycota</taxon>
        <taxon>Agaricomycotina</taxon>
        <taxon>Agaricomycetes</taxon>
        <taxon>Cantharellales</taxon>
        <taxon>Ceratobasidiaceae</taxon>
        <taxon>Rhizoctonia</taxon>
    </lineage>
</organism>
<comment type="caution">
    <text evidence="1">The sequence shown here is derived from an EMBL/GenBank/DDBJ whole genome shotgun (WGS) entry which is preliminary data.</text>
</comment>
<dbReference type="AlphaFoldDB" id="A0A8H3I247"/>
<name>A0A8H3I247_9AGAM</name>
<sequence length="401" mass="46530">MLSPLHWKDNFLRVLPHIPYLNPKPFSVTIPDDVFTIIIQFYVESALAKAKTVRQLRRMPQAFWADVAPLAKTSKRIRKIVLGIWRMAWAATDIYTSILTLGNDWEHTSLSLAGLKKLETLSIDYHQLLYYDPTSQQLQLRPGIEVFPSSLRWLEILHFHRPIDELLARVKSCCPKLVQLRLVQCTTFNNPECMWWRVHNRHPYLVGHQPEGVVRHAATLANYIKGFPHLEHFHINHYMVDLASVFRHRLDHKQHHPQGHHDCTDPFDGLRTRTHNLLHLAAQASDDAPPINPRIPLPADKALWKVHCPLCKHELEALIENAERLEASLLSAKHPSLKSVSFASFLSEGRTAPSEWIVEREYNGDRLFVWTRQLAVARARARARERCVFERLGTRWVLLGW</sequence>